<keyword evidence="1" id="KW-0732">Signal</keyword>
<dbReference type="RefSeq" id="WP_248009360.1">
    <property type="nucleotide sequence ID" value="NZ_JAJHVV010000008.1"/>
</dbReference>
<protein>
    <recommendedName>
        <fullName evidence="4">Lipoprotein</fullName>
    </recommendedName>
</protein>
<dbReference type="AlphaFoldDB" id="A0A9X2BHU2"/>
<evidence type="ECO:0008006" key="4">
    <source>
        <dbReference type="Google" id="ProtNLM"/>
    </source>
</evidence>
<dbReference type="Proteomes" id="UP001139559">
    <property type="component" value="Unassembled WGS sequence"/>
</dbReference>
<dbReference type="EMBL" id="JAJHVV010000008">
    <property type="protein sequence ID" value="MCK6264274.1"/>
    <property type="molecule type" value="Genomic_DNA"/>
</dbReference>
<proteinExistence type="predicted"/>
<organism evidence="2 3">
    <name type="scientific">Vibrio amylolyticus</name>
    <dbReference type="NCBI Taxonomy" id="2847292"/>
    <lineage>
        <taxon>Bacteria</taxon>
        <taxon>Pseudomonadati</taxon>
        <taxon>Pseudomonadota</taxon>
        <taxon>Gammaproteobacteria</taxon>
        <taxon>Vibrionales</taxon>
        <taxon>Vibrionaceae</taxon>
        <taxon>Vibrio</taxon>
    </lineage>
</organism>
<feature type="chain" id="PRO_5040906353" description="Lipoprotein" evidence="1">
    <location>
        <begin position="21"/>
        <end position="166"/>
    </location>
</feature>
<keyword evidence="3" id="KW-1185">Reference proteome</keyword>
<accession>A0A9X2BHU2</accession>
<name>A0A9X2BHU2_9VIBR</name>
<evidence type="ECO:0000256" key="1">
    <source>
        <dbReference type="SAM" id="SignalP"/>
    </source>
</evidence>
<feature type="signal peptide" evidence="1">
    <location>
        <begin position="1"/>
        <end position="20"/>
    </location>
</feature>
<evidence type="ECO:0000313" key="3">
    <source>
        <dbReference type="Proteomes" id="UP001139559"/>
    </source>
</evidence>
<gene>
    <name evidence="2" type="ORF">KP803_13420</name>
</gene>
<comment type="caution">
    <text evidence="2">The sequence shown here is derived from an EMBL/GenBank/DDBJ whole genome shotgun (WGS) entry which is preliminary data.</text>
</comment>
<reference evidence="2" key="1">
    <citation type="submission" date="2021-11" db="EMBL/GenBank/DDBJ databases">
        <title>Vibrio ZSDE26 sp. nov. and Vibrio ZSDZ34 sp. nov., isolated from coastal seawater in Qingdao.</title>
        <authorList>
            <person name="Zhang P."/>
        </authorList>
    </citation>
    <scope>NUCLEOTIDE SEQUENCE</scope>
    <source>
        <strain evidence="2">ZSDE26</strain>
    </source>
</reference>
<evidence type="ECO:0000313" key="2">
    <source>
        <dbReference type="EMBL" id="MCK6264274.1"/>
    </source>
</evidence>
<sequence length="166" mass="18783">MNLKTAVLSLLVIAPFGVNACDLFESSPNYRVDSIVLSDSSNNGVCFSVDETVNYARKQWVALSHVFDEEPTTIGSYWDDWVLESASDPMLTQSISSNYFGLGIWMPQVLEDQVSSMSTEEWLMSHGVQFSVGFGDKKSGQPRMRLDYRWHDKYDGDVMMQVEVPF</sequence>